<dbReference type="InterPro" id="IPR008801">
    <property type="entry name" value="RALF"/>
</dbReference>
<evidence type="ECO:0000256" key="3">
    <source>
        <dbReference type="ARBA" id="ARBA00022729"/>
    </source>
</evidence>
<keyword evidence="2" id="KW-0372">Hormone</keyword>
<keyword evidence="4" id="KW-1015">Disulfide bond</keyword>
<sequence>MVEEVTVYDEGRGPSPGSSAAYLRRGPLLALAITLVFFLTVAEGGNGRAGDELTLGWIPVGSNCHESITECLKGDDFELRTKATRRNLAHSYYINYNTLRRNNVSYSRRSTSYYNCRPGT</sequence>
<dbReference type="GO" id="GO:0009506">
    <property type="term" value="C:plasmodesma"/>
    <property type="evidence" value="ECO:0007669"/>
    <property type="project" value="TreeGrafter"/>
</dbReference>
<evidence type="ECO:0000313" key="7">
    <source>
        <dbReference type="Proteomes" id="UP000317650"/>
    </source>
</evidence>
<evidence type="ECO:0000256" key="4">
    <source>
        <dbReference type="ARBA" id="ARBA00023157"/>
    </source>
</evidence>
<dbReference type="AlphaFoldDB" id="A0A4S8I5R0"/>
<gene>
    <name evidence="6" type="ORF">C4D60_Mb00t07160</name>
</gene>
<organism evidence="6 7">
    <name type="scientific">Musa balbisiana</name>
    <name type="common">Banana</name>
    <dbReference type="NCBI Taxonomy" id="52838"/>
    <lineage>
        <taxon>Eukaryota</taxon>
        <taxon>Viridiplantae</taxon>
        <taxon>Streptophyta</taxon>
        <taxon>Embryophyta</taxon>
        <taxon>Tracheophyta</taxon>
        <taxon>Spermatophyta</taxon>
        <taxon>Magnoliopsida</taxon>
        <taxon>Liliopsida</taxon>
        <taxon>Zingiberales</taxon>
        <taxon>Musaceae</taxon>
        <taxon>Musa</taxon>
    </lineage>
</organism>
<dbReference type="PANTHER" id="PTHR33136:SF13">
    <property type="entry name" value="OS10G0328900 PROTEIN"/>
    <property type="match status" value="1"/>
</dbReference>
<dbReference type="EMBL" id="PYDT01000181">
    <property type="protein sequence ID" value="THU43155.1"/>
    <property type="molecule type" value="Genomic_DNA"/>
</dbReference>
<reference evidence="6 7" key="1">
    <citation type="journal article" date="2019" name="Nat. Plants">
        <title>Genome sequencing of Musa balbisiana reveals subgenome evolution and function divergence in polyploid bananas.</title>
        <authorList>
            <person name="Yao X."/>
        </authorList>
    </citation>
    <scope>NUCLEOTIDE SEQUENCE [LARGE SCALE GENOMIC DNA]</scope>
    <source>
        <strain evidence="7">cv. DH-PKW</strain>
        <tissue evidence="6">Leaves</tissue>
    </source>
</reference>
<accession>A0A4S8I5R0</accession>
<dbReference type="GO" id="GO:0005179">
    <property type="term" value="F:hormone activity"/>
    <property type="evidence" value="ECO:0007669"/>
    <property type="project" value="UniProtKB-KW"/>
</dbReference>
<proteinExistence type="inferred from homology"/>
<dbReference type="PANTHER" id="PTHR33136">
    <property type="entry name" value="RAPID ALKALINIZATION FACTOR-LIKE"/>
    <property type="match status" value="1"/>
</dbReference>
<evidence type="ECO:0000313" key="6">
    <source>
        <dbReference type="EMBL" id="THU43155.1"/>
    </source>
</evidence>
<keyword evidence="5" id="KW-0812">Transmembrane</keyword>
<feature type="transmembrane region" description="Helical" evidence="5">
    <location>
        <begin position="22"/>
        <end position="42"/>
    </location>
</feature>
<name>A0A4S8I5R0_MUSBA</name>
<keyword evidence="3" id="KW-0732">Signal</keyword>
<protein>
    <submittedName>
        <fullName evidence="6">Uncharacterized protein</fullName>
    </submittedName>
</protein>
<keyword evidence="5" id="KW-1133">Transmembrane helix</keyword>
<dbReference type="Proteomes" id="UP000317650">
    <property type="component" value="Unassembled WGS sequence"/>
</dbReference>
<evidence type="ECO:0000256" key="5">
    <source>
        <dbReference type="SAM" id="Phobius"/>
    </source>
</evidence>
<dbReference type="Pfam" id="PF05498">
    <property type="entry name" value="RALF"/>
    <property type="match status" value="1"/>
</dbReference>
<comment type="similarity">
    <text evidence="1">Belongs to the plant rapid alkalinization factor (RALF) family.</text>
</comment>
<comment type="caution">
    <text evidence="6">The sequence shown here is derived from an EMBL/GenBank/DDBJ whole genome shotgun (WGS) entry which is preliminary data.</text>
</comment>
<evidence type="ECO:0000256" key="1">
    <source>
        <dbReference type="ARBA" id="ARBA00009178"/>
    </source>
</evidence>
<evidence type="ECO:0000256" key="2">
    <source>
        <dbReference type="ARBA" id="ARBA00022702"/>
    </source>
</evidence>
<keyword evidence="7" id="KW-1185">Reference proteome</keyword>
<dbReference type="GO" id="GO:0019722">
    <property type="term" value="P:calcium-mediated signaling"/>
    <property type="evidence" value="ECO:0007669"/>
    <property type="project" value="TreeGrafter"/>
</dbReference>
<keyword evidence="5" id="KW-0472">Membrane</keyword>